<accession>A0A951U3W1</accession>
<evidence type="ECO:0000313" key="2">
    <source>
        <dbReference type="Proteomes" id="UP000707356"/>
    </source>
</evidence>
<organism evidence="1 2">
    <name type="scientific">Pegethrix bostrychoides GSE-TBD4-15B</name>
    <dbReference type="NCBI Taxonomy" id="2839662"/>
    <lineage>
        <taxon>Bacteria</taxon>
        <taxon>Bacillati</taxon>
        <taxon>Cyanobacteriota</taxon>
        <taxon>Cyanophyceae</taxon>
        <taxon>Oculatellales</taxon>
        <taxon>Oculatellaceae</taxon>
        <taxon>Pegethrix</taxon>
    </lineage>
</organism>
<dbReference type="EMBL" id="JAHHHV010000029">
    <property type="protein sequence ID" value="MBW4465073.1"/>
    <property type="molecule type" value="Genomic_DNA"/>
</dbReference>
<reference evidence="1" key="1">
    <citation type="submission" date="2021-05" db="EMBL/GenBank/DDBJ databases">
        <authorList>
            <person name="Pietrasiak N."/>
            <person name="Ward R."/>
            <person name="Stajich J.E."/>
            <person name="Kurbessoian T."/>
        </authorList>
    </citation>
    <scope>NUCLEOTIDE SEQUENCE</scope>
    <source>
        <strain evidence="1">GSE-TBD4-15B</strain>
    </source>
</reference>
<proteinExistence type="predicted"/>
<dbReference type="AlphaFoldDB" id="A0A951U3W1"/>
<reference evidence="1" key="2">
    <citation type="journal article" date="2022" name="Microbiol. Resour. Announc.">
        <title>Metagenome Sequencing to Explore Phylogenomics of Terrestrial Cyanobacteria.</title>
        <authorList>
            <person name="Ward R.D."/>
            <person name="Stajich J.E."/>
            <person name="Johansen J.R."/>
            <person name="Huntemann M."/>
            <person name="Clum A."/>
            <person name="Foster B."/>
            <person name="Foster B."/>
            <person name="Roux S."/>
            <person name="Palaniappan K."/>
            <person name="Varghese N."/>
            <person name="Mukherjee S."/>
            <person name="Reddy T.B.K."/>
            <person name="Daum C."/>
            <person name="Copeland A."/>
            <person name="Chen I.A."/>
            <person name="Ivanova N.N."/>
            <person name="Kyrpides N.C."/>
            <person name="Shapiro N."/>
            <person name="Eloe-Fadrosh E.A."/>
            <person name="Pietrasiak N."/>
        </authorList>
    </citation>
    <scope>NUCLEOTIDE SEQUENCE</scope>
    <source>
        <strain evidence="1">GSE-TBD4-15B</strain>
    </source>
</reference>
<gene>
    <name evidence="1" type="ORF">KME07_06490</name>
</gene>
<protein>
    <submittedName>
        <fullName evidence="1">Uncharacterized protein</fullName>
    </submittedName>
</protein>
<name>A0A951U3W1_9CYAN</name>
<sequence>MAGFGNKNKLADFFPDEQIATLAVLKDLPPDHQLQQVMTPQQAERMAHVKGHHVDLAAALEAYFSGRRNPFSDVHPTRRKLVESDLKYYLRFYDLVWFGWTEIQAEVKRTMDLEDQAVFPDSPGELLRFVLTSGCNYQVETILSGAKVNIRESRALLGTLPERSEVSGLAGKRLDRTLAYAHEVRERLSTDALMVEFCKVAVKKRLRGNSGLAATLKDFKTEEKRKIGTIRKLLTGVKGTDFLVQKRVKN</sequence>
<dbReference type="Proteomes" id="UP000707356">
    <property type="component" value="Unassembled WGS sequence"/>
</dbReference>
<comment type="caution">
    <text evidence="1">The sequence shown here is derived from an EMBL/GenBank/DDBJ whole genome shotgun (WGS) entry which is preliminary data.</text>
</comment>
<evidence type="ECO:0000313" key="1">
    <source>
        <dbReference type="EMBL" id="MBW4465073.1"/>
    </source>
</evidence>